<keyword evidence="2" id="KW-0547">Nucleotide-binding</keyword>
<dbReference type="OrthoDB" id="3174546at2"/>
<dbReference type="Gene3D" id="3.40.50.620">
    <property type="entry name" value="HUPs"/>
    <property type="match status" value="2"/>
</dbReference>
<dbReference type="SUPFAM" id="SSF52402">
    <property type="entry name" value="Adenine nucleotide alpha hydrolases-like"/>
    <property type="match status" value="2"/>
</dbReference>
<keyword evidence="6" id="KW-1185">Reference proteome</keyword>
<dbReference type="EMBL" id="MUMY01000007">
    <property type="protein sequence ID" value="ONM48860.1"/>
    <property type="molecule type" value="Genomic_DNA"/>
</dbReference>
<evidence type="ECO:0000313" key="6">
    <source>
        <dbReference type="Proteomes" id="UP000188836"/>
    </source>
</evidence>
<evidence type="ECO:0000259" key="4">
    <source>
        <dbReference type="Pfam" id="PF00582"/>
    </source>
</evidence>
<organism evidence="5 6">
    <name type="scientific">Nocardia donostiensis</name>
    <dbReference type="NCBI Taxonomy" id="1538463"/>
    <lineage>
        <taxon>Bacteria</taxon>
        <taxon>Bacillati</taxon>
        <taxon>Actinomycetota</taxon>
        <taxon>Actinomycetes</taxon>
        <taxon>Mycobacteriales</taxon>
        <taxon>Nocardiaceae</taxon>
        <taxon>Nocardia</taxon>
    </lineage>
</organism>
<reference evidence="5 6" key="1">
    <citation type="journal article" date="2016" name="Antonie Van Leeuwenhoek">
        <title>Nocardia donostiensis sp. nov., isolated from human respiratory specimens.</title>
        <authorList>
            <person name="Ercibengoa M."/>
            <person name="Bell M."/>
            <person name="Marimon J.M."/>
            <person name="Humrighouse B."/>
            <person name="Klenk H.P."/>
            <person name="Potter G."/>
            <person name="Perez-Trallero E."/>
        </authorList>
    </citation>
    <scope>NUCLEOTIDE SEQUENCE [LARGE SCALE GENOMIC DNA]</scope>
    <source>
        <strain evidence="5 6">X1655</strain>
    </source>
</reference>
<evidence type="ECO:0000256" key="1">
    <source>
        <dbReference type="ARBA" id="ARBA00008791"/>
    </source>
</evidence>
<dbReference type="InterPro" id="IPR014729">
    <property type="entry name" value="Rossmann-like_a/b/a_fold"/>
</dbReference>
<protein>
    <submittedName>
        <fullName evidence="5">Universal stress protein</fullName>
    </submittedName>
</protein>
<dbReference type="InterPro" id="IPR006015">
    <property type="entry name" value="Universal_stress_UspA"/>
</dbReference>
<sequence>MRDEYLTDTHQLVSAAVVVGAEGTPASDLAVGWAAEAAAQRKRTLVIAHGMNLYPARALLAYGQLVDEASATLRRHGERVLAAARRIAREVDPHLAVETALSDDSGAKLLIELSKSAHLVALGAAAGGSLSHLGSSLLAVTSHGHGAIVAVRESSTGQGIRHSGPVVVGVDGSRSSDTAIAAAFAEAAERETELVAVHAWSDLAFADYAGTAFVDVPVADLEAIEQAVLAERLAGWQEKYPDVPVVRKMYPASPRKHLLEWSETAQLLVVGSRGRGGFRGLLLGSTSNALVQHARCPVMVTHTK</sequence>
<keyword evidence="3" id="KW-0067">ATP-binding</keyword>
<dbReference type="PANTHER" id="PTHR46268">
    <property type="entry name" value="STRESS RESPONSE PROTEIN NHAX"/>
    <property type="match status" value="1"/>
</dbReference>
<accession>A0A1V2TH66</accession>
<dbReference type="InterPro" id="IPR006016">
    <property type="entry name" value="UspA"/>
</dbReference>
<gene>
    <name evidence="5" type="ORF">B0T46_10300</name>
</gene>
<name>A0A1V2TH66_9NOCA</name>
<comment type="caution">
    <text evidence="5">The sequence shown here is derived from an EMBL/GenBank/DDBJ whole genome shotgun (WGS) entry which is preliminary data.</text>
</comment>
<dbReference type="AlphaFoldDB" id="A0A1V2TH66"/>
<evidence type="ECO:0000256" key="2">
    <source>
        <dbReference type="ARBA" id="ARBA00022741"/>
    </source>
</evidence>
<evidence type="ECO:0000313" key="5">
    <source>
        <dbReference type="EMBL" id="ONM48860.1"/>
    </source>
</evidence>
<proteinExistence type="inferred from homology"/>
<evidence type="ECO:0000256" key="3">
    <source>
        <dbReference type="ARBA" id="ARBA00022840"/>
    </source>
</evidence>
<dbReference type="GO" id="GO:0005524">
    <property type="term" value="F:ATP binding"/>
    <property type="evidence" value="ECO:0007669"/>
    <property type="project" value="UniProtKB-KW"/>
</dbReference>
<dbReference type="PANTHER" id="PTHR46268:SF27">
    <property type="entry name" value="UNIVERSAL STRESS PROTEIN RV2623"/>
    <property type="match status" value="1"/>
</dbReference>
<comment type="similarity">
    <text evidence="1">Belongs to the universal stress protein A family.</text>
</comment>
<feature type="domain" description="UspA" evidence="4">
    <location>
        <begin position="17"/>
        <end position="151"/>
    </location>
</feature>
<feature type="domain" description="UspA" evidence="4">
    <location>
        <begin position="165"/>
        <end position="302"/>
    </location>
</feature>
<dbReference type="PRINTS" id="PR01438">
    <property type="entry name" value="UNVRSLSTRESS"/>
</dbReference>
<dbReference type="Pfam" id="PF00582">
    <property type="entry name" value="Usp"/>
    <property type="match status" value="2"/>
</dbReference>
<dbReference type="RefSeq" id="WP_077116340.1">
    <property type="nucleotide sequence ID" value="NZ_LOKT01000005.1"/>
</dbReference>
<dbReference type="STRING" id="1538463.B0T36_09740"/>
<dbReference type="Proteomes" id="UP000188836">
    <property type="component" value="Unassembled WGS sequence"/>
</dbReference>